<gene>
    <name evidence="2" type="ORF">ABVK25_012169</name>
</gene>
<keyword evidence="3" id="KW-1185">Reference proteome</keyword>
<protein>
    <submittedName>
        <fullName evidence="2">Uncharacterized protein</fullName>
    </submittedName>
</protein>
<evidence type="ECO:0000313" key="3">
    <source>
        <dbReference type="Proteomes" id="UP001590951"/>
    </source>
</evidence>
<dbReference type="InterPro" id="IPR009348">
    <property type="entry name" value="NPR2-like"/>
</dbReference>
<accession>A0ABR4APM1</accession>
<dbReference type="Proteomes" id="UP001590951">
    <property type="component" value="Unassembled WGS sequence"/>
</dbReference>
<dbReference type="Pfam" id="PF06218">
    <property type="entry name" value="NPR2"/>
    <property type="match status" value="1"/>
</dbReference>
<reference evidence="2 3" key="1">
    <citation type="submission" date="2024-09" db="EMBL/GenBank/DDBJ databases">
        <title>Rethinking Asexuality: The Enigmatic Case of Functional Sexual Genes in Lepraria (Stereocaulaceae).</title>
        <authorList>
            <person name="Doellman M."/>
            <person name="Sun Y."/>
            <person name="Barcenas-Pena A."/>
            <person name="Lumbsch H.T."/>
            <person name="Grewe F."/>
        </authorList>
    </citation>
    <scope>NUCLEOTIDE SEQUENCE [LARGE SCALE GENOMIC DNA]</scope>
    <source>
        <strain evidence="2 3">Grewe 0041</strain>
    </source>
</reference>
<organism evidence="2 3">
    <name type="scientific">Lepraria finkii</name>
    <dbReference type="NCBI Taxonomy" id="1340010"/>
    <lineage>
        <taxon>Eukaryota</taxon>
        <taxon>Fungi</taxon>
        <taxon>Dikarya</taxon>
        <taxon>Ascomycota</taxon>
        <taxon>Pezizomycotina</taxon>
        <taxon>Lecanoromycetes</taxon>
        <taxon>OSLEUM clade</taxon>
        <taxon>Lecanoromycetidae</taxon>
        <taxon>Lecanorales</taxon>
        <taxon>Lecanorineae</taxon>
        <taxon>Stereocaulaceae</taxon>
        <taxon>Lepraria</taxon>
    </lineage>
</organism>
<comment type="caution">
    <text evidence="2">The sequence shown here is derived from an EMBL/GenBank/DDBJ whole genome shotgun (WGS) entry which is preliminary data.</text>
</comment>
<name>A0ABR4APM1_9LECA</name>
<proteinExistence type="predicted"/>
<evidence type="ECO:0000313" key="2">
    <source>
        <dbReference type="EMBL" id="KAL2045368.1"/>
    </source>
</evidence>
<feature type="region of interest" description="Disordered" evidence="1">
    <location>
        <begin position="128"/>
        <end position="152"/>
    </location>
</feature>
<dbReference type="EMBL" id="JBHFEH010000153">
    <property type="protein sequence ID" value="KAL2045368.1"/>
    <property type="molecule type" value="Genomic_DNA"/>
</dbReference>
<sequence>MKVPKASPPSPSTTSSRPVALFEGFKLVAPYLIPPPALCNSPSPHPDALPTRTQTVNQGAASQVNHRILSYPVCISSEAYPRNAFHLLFGSVLDAHTEFSSYLPLVQKLATPLFRGLETGTVLVKETSPTQCQGSPRRSVEREVRRSKIARI</sequence>
<evidence type="ECO:0000256" key="1">
    <source>
        <dbReference type="SAM" id="MobiDB-lite"/>
    </source>
</evidence>